<dbReference type="Gene3D" id="3.30.160.60">
    <property type="entry name" value="Classic Zinc Finger"/>
    <property type="match status" value="1"/>
</dbReference>
<dbReference type="GO" id="GO:0006325">
    <property type="term" value="P:chromatin organization"/>
    <property type="evidence" value="ECO:0007669"/>
    <property type="project" value="UniProtKB-KW"/>
</dbReference>
<dbReference type="Proteomes" id="UP000298030">
    <property type="component" value="Unassembled WGS sequence"/>
</dbReference>
<name>A0A4Y7R928_COPMI</name>
<comment type="caution">
    <text evidence="12">The sequence shown here is derived from an EMBL/GenBank/DDBJ whole genome shotgun (WGS) entry which is preliminary data.</text>
</comment>
<feature type="compositionally biased region" description="Low complexity" evidence="11">
    <location>
        <begin position="50"/>
        <end position="67"/>
    </location>
</feature>
<dbReference type="GO" id="GO:0005634">
    <property type="term" value="C:nucleus"/>
    <property type="evidence" value="ECO:0007669"/>
    <property type="project" value="UniProtKB-SubCell"/>
</dbReference>
<keyword evidence="8" id="KW-0804">Transcription</keyword>
<evidence type="ECO:0000256" key="8">
    <source>
        <dbReference type="ARBA" id="ARBA00023163"/>
    </source>
</evidence>
<keyword evidence="5" id="KW-0156">Chromatin regulator</keyword>
<dbReference type="AlphaFoldDB" id="A0A4Y7R928"/>
<evidence type="ECO:0000256" key="6">
    <source>
        <dbReference type="ARBA" id="ARBA00023015"/>
    </source>
</evidence>
<evidence type="ECO:0000313" key="12">
    <source>
        <dbReference type="EMBL" id="TEB05183.1"/>
    </source>
</evidence>
<feature type="region of interest" description="Disordered" evidence="11">
    <location>
        <begin position="96"/>
        <end position="191"/>
    </location>
</feature>
<feature type="region of interest" description="Disordered" evidence="11">
    <location>
        <begin position="44"/>
        <end position="71"/>
    </location>
</feature>
<evidence type="ECO:0000256" key="3">
    <source>
        <dbReference type="ARBA" id="ARBA00022771"/>
    </source>
</evidence>
<protein>
    <recommendedName>
        <fullName evidence="10">SAGA-associated factor 11</fullName>
    </recommendedName>
</protein>
<evidence type="ECO:0000256" key="1">
    <source>
        <dbReference type="ARBA" id="ARBA00004123"/>
    </source>
</evidence>
<comment type="similarity">
    <text evidence="10">Belongs to the SGF11 family.</text>
</comment>
<feature type="compositionally biased region" description="Basic and acidic residues" evidence="11">
    <location>
        <begin position="135"/>
        <end position="152"/>
    </location>
</feature>
<evidence type="ECO:0000256" key="10">
    <source>
        <dbReference type="RuleBase" id="RU261113"/>
    </source>
</evidence>
<evidence type="ECO:0000256" key="2">
    <source>
        <dbReference type="ARBA" id="ARBA00022723"/>
    </source>
</evidence>
<dbReference type="GO" id="GO:0070461">
    <property type="term" value="C:SAGA-type complex"/>
    <property type="evidence" value="ECO:0007669"/>
    <property type="project" value="UniProtKB-ARBA"/>
</dbReference>
<keyword evidence="2" id="KW-0479">Metal-binding</keyword>
<evidence type="ECO:0000256" key="11">
    <source>
        <dbReference type="SAM" id="MobiDB-lite"/>
    </source>
</evidence>
<evidence type="ECO:0000256" key="9">
    <source>
        <dbReference type="ARBA" id="ARBA00023242"/>
    </source>
</evidence>
<comment type="subcellular location">
    <subcellularLocation>
        <location evidence="1 10">Nucleus</location>
    </subcellularLocation>
</comment>
<organism evidence="12 13">
    <name type="scientific">Coprinellus micaceus</name>
    <name type="common">Glistening ink-cap mushroom</name>
    <name type="synonym">Coprinus micaceus</name>
    <dbReference type="NCBI Taxonomy" id="71717"/>
    <lineage>
        <taxon>Eukaryota</taxon>
        <taxon>Fungi</taxon>
        <taxon>Dikarya</taxon>
        <taxon>Basidiomycota</taxon>
        <taxon>Agaricomycotina</taxon>
        <taxon>Agaricomycetes</taxon>
        <taxon>Agaricomycetidae</taxon>
        <taxon>Agaricales</taxon>
        <taxon>Agaricineae</taxon>
        <taxon>Psathyrellaceae</taxon>
        <taxon>Coprinellus</taxon>
    </lineage>
</organism>
<keyword evidence="6" id="KW-0805">Transcription regulation</keyword>
<dbReference type="OrthoDB" id="21557at2759"/>
<evidence type="ECO:0000256" key="4">
    <source>
        <dbReference type="ARBA" id="ARBA00022833"/>
    </source>
</evidence>
<evidence type="ECO:0000313" key="13">
    <source>
        <dbReference type="Proteomes" id="UP000298030"/>
    </source>
</evidence>
<reference evidence="12 13" key="1">
    <citation type="journal article" date="2019" name="Nat. Ecol. Evol.">
        <title>Megaphylogeny resolves global patterns of mushroom evolution.</title>
        <authorList>
            <person name="Varga T."/>
            <person name="Krizsan K."/>
            <person name="Foldi C."/>
            <person name="Dima B."/>
            <person name="Sanchez-Garcia M."/>
            <person name="Sanchez-Ramirez S."/>
            <person name="Szollosi G.J."/>
            <person name="Szarkandi J.G."/>
            <person name="Papp V."/>
            <person name="Albert L."/>
            <person name="Andreopoulos W."/>
            <person name="Angelini C."/>
            <person name="Antonin V."/>
            <person name="Barry K.W."/>
            <person name="Bougher N.L."/>
            <person name="Buchanan P."/>
            <person name="Buyck B."/>
            <person name="Bense V."/>
            <person name="Catcheside P."/>
            <person name="Chovatia M."/>
            <person name="Cooper J."/>
            <person name="Damon W."/>
            <person name="Desjardin D."/>
            <person name="Finy P."/>
            <person name="Geml J."/>
            <person name="Haridas S."/>
            <person name="Hughes K."/>
            <person name="Justo A."/>
            <person name="Karasinski D."/>
            <person name="Kautmanova I."/>
            <person name="Kiss B."/>
            <person name="Kocsube S."/>
            <person name="Kotiranta H."/>
            <person name="LaButti K.M."/>
            <person name="Lechner B.E."/>
            <person name="Liimatainen K."/>
            <person name="Lipzen A."/>
            <person name="Lukacs Z."/>
            <person name="Mihaltcheva S."/>
            <person name="Morgado L.N."/>
            <person name="Niskanen T."/>
            <person name="Noordeloos M.E."/>
            <person name="Ohm R.A."/>
            <person name="Ortiz-Santana B."/>
            <person name="Ovrebo C."/>
            <person name="Racz N."/>
            <person name="Riley R."/>
            <person name="Savchenko A."/>
            <person name="Shiryaev A."/>
            <person name="Soop K."/>
            <person name="Spirin V."/>
            <person name="Szebenyi C."/>
            <person name="Tomsovsky M."/>
            <person name="Tulloss R.E."/>
            <person name="Uehling J."/>
            <person name="Grigoriev I.V."/>
            <person name="Vagvolgyi C."/>
            <person name="Papp T."/>
            <person name="Martin F.M."/>
            <person name="Miettinen O."/>
            <person name="Hibbett D.S."/>
            <person name="Nagy L.G."/>
        </authorList>
    </citation>
    <scope>NUCLEOTIDE SEQUENCE [LARGE SCALE GENOMIC DNA]</scope>
    <source>
        <strain evidence="12 13">FP101781</strain>
    </source>
</reference>
<dbReference type="GO" id="GO:0008270">
    <property type="term" value="F:zinc ion binding"/>
    <property type="evidence" value="ECO:0007669"/>
    <property type="project" value="UniProtKB-KW"/>
</dbReference>
<dbReference type="Pfam" id="PF08209">
    <property type="entry name" value="Sgf11"/>
    <property type="match status" value="1"/>
</dbReference>
<gene>
    <name evidence="12" type="ORF">FA13DRAFT_1196508</name>
</gene>
<sequence>MDAALSAHHEIARAGAVFRFARQSATQSTYPLLWPTCRPLSSQLVVPSRSGTPSSTGDKGTGTSTPTNGKGEGGILYLECLQCSRQISSNRYAPHLSSCMGLSHSRRGAPRTNSRARPSEAGRSASPASDMGYGSDDRSPNKGKGRDDDSYSLKRKRGTSPQISPTKKLKNKPQSPVSRLKAEGDGSGVAV</sequence>
<keyword evidence="3" id="KW-0863">Zinc-finger</keyword>
<dbReference type="InterPro" id="IPR013246">
    <property type="entry name" value="SAGA_su_Sgf11"/>
</dbReference>
<keyword evidence="13" id="KW-1185">Reference proteome</keyword>
<keyword evidence="4" id="KW-0862">Zinc</keyword>
<evidence type="ECO:0000256" key="5">
    <source>
        <dbReference type="ARBA" id="ARBA00022853"/>
    </source>
</evidence>
<dbReference type="STRING" id="71717.A0A4Y7R928"/>
<keyword evidence="7 10" id="KW-0010">Activator</keyword>
<proteinExistence type="inferred from homology"/>
<accession>A0A4Y7R928</accession>
<keyword evidence="9" id="KW-0539">Nucleus</keyword>
<evidence type="ECO:0000256" key="7">
    <source>
        <dbReference type="ARBA" id="ARBA00023159"/>
    </source>
</evidence>
<dbReference type="EMBL" id="QPFP01000596">
    <property type="protein sequence ID" value="TEB05183.1"/>
    <property type="molecule type" value="Genomic_DNA"/>
</dbReference>